<feature type="region of interest" description="Disordered" evidence="5">
    <location>
        <begin position="94"/>
        <end position="116"/>
    </location>
</feature>
<dbReference type="EMBL" id="MTKT01001287">
    <property type="protein sequence ID" value="OWM84940.1"/>
    <property type="molecule type" value="Genomic_DNA"/>
</dbReference>
<accession>A0A218XJK2</accession>
<feature type="transmembrane region" description="Helical" evidence="6">
    <location>
        <begin position="17"/>
        <end position="36"/>
    </location>
</feature>
<evidence type="ECO:0000256" key="2">
    <source>
        <dbReference type="ARBA" id="ARBA00022692"/>
    </source>
</evidence>
<comment type="caution">
    <text evidence="7">The sequence shown here is derived from an EMBL/GenBank/DDBJ whole genome shotgun (WGS) entry which is preliminary data.</text>
</comment>
<evidence type="ECO:0000313" key="7">
    <source>
        <dbReference type="EMBL" id="OWM84940.1"/>
    </source>
</evidence>
<evidence type="ECO:0000256" key="1">
    <source>
        <dbReference type="ARBA" id="ARBA00004141"/>
    </source>
</evidence>
<dbReference type="SUPFAM" id="SSF103481">
    <property type="entry name" value="Multidrug resistance efflux transporter EmrE"/>
    <property type="match status" value="1"/>
</dbReference>
<keyword evidence="4 6" id="KW-0472">Membrane</keyword>
<keyword evidence="3 6" id="KW-1133">Transmembrane helix</keyword>
<comment type="subcellular location">
    <subcellularLocation>
        <location evidence="1">Membrane</location>
        <topology evidence="1">Multi-pass membrane protein</topology>
    </subcellularLocation>
</comment>
<sequence>MLVLVALAGSMVLDEKLHLGSVLGAGLIVCGLYMVLWGKGKEMKRLNQLMPSTNSSELPNVAHVIEIFVPSPKISIDPSKDDINISGCPSDINVNNTRVSTGDDAQELPGSKVTSQ</sequence>
<evidence type="ECO:0000313" key="8">
    <source>
        <dbReference type="Proteomes" id="UP000197138"/>
    </source>
</evidence>
<evidence type="ECO:0000256" key="6">
    <source>
        <dbReference type="SAM" id="Phobius"/>
    </source>
</evidence>
<protein>
    <recommendedName>
        <fullName evidence="9">WAT1-related protein</fullName>
    </recommendedName>
</protein>
<dbReference type="GO" id="GO:0016020">
    <property type="term" value="C:membrane"/>
    <property type="evidence" value="ECO:0007669"/>
    <property type="project" value="InterPro"/>
</dbReference>
<evidence type="ECO:0000256" key="5">
    <source>
        <dbReference type="SAM" id="MobiDB-lite"/>
    </source>
</evidence>
<dbReference type="GO" id="GO:0022857">
    <property type="term" value="F:transmembrane transporter activity"/>
    <property type="evidence" value="ECO:0007669"/>
    <property type="project" value="InterPro"/>
</dbReference>
<dbReference type="InterPro" id="IPR030184">
    <property type="entry name" value="WAT1-related"/>
</dbReference>
<evidence type="ECO:0008006" key="9">
    <source>
        <dbReference type="Google" id="ProtNLM"/>
    </source>
</evidence>
<evidence type="ECO:0000256" key="4">
    <source>
        <dbReference type="ARBA" id="ARBA00023136"/>
    </source>
</evidence>
<reference evidence="8" key="1">
    <citation type="journal article" date="2017" name="Plant J.">
        <title>The pomegranate (Punica granatum L.) genome and the genomics of punicalagin biosynthesis.</title>
        <authorList>
            <person name="Qin G."/>
            <person name="Xu C."/>
            <person name="Ming R."/>
            <person name="Tang H."/>
            <person name="Guyot R."/>
            <person name="Kramer E.M."/>
            <person name="Hu Y."/>
            <person name="Yi X."/>
            <person name="Qi Y."/>
            <person name="Xu X."/>
            <person name="Gao Z."/>
            <person name="Pan H."/>
            <person name="Jian J."/>
            <person name="Tian Y."/>
            <person name="Yue Z."/>
            <person name="Xu Y."/>
        </authorList>
    </citation>
    <scope>NUCLEOTIDE SEQUENCE [LARGE SCALE GENOMIC DNA]</scope>
    <source>
        <strain evidence="8">cv. Dabenzi</strain>
    </source>
</reference>
<dbReference type="InterPro" id="IPR037185">
    <property type="entry name" value="EmrE-like"/>
</dbReference>
<proteinExistence type="predicted"/>
<dbReference type="AlphaFoldDB" id="A0A218XJK2"/>
<organism evidence="7 8">
    <name type="scientific">Punica granatum</name>
    <name type="common">Pomegranate</name>
    <dbReference type="NCBI Taxonomy" id="22663"/>
    <lineage>
        <taxon>Eukaryota</taxon>
        <taxon>Viridiplantae</taxon>
        <taxon>Streptophyta</taxon>
        <taxon>Embryophyta</taxon>
        <taxon>Tracheophyta</taxon>
        <taxon>Spermatophyta</taxon>
        <taxon>Magnoliopsida</taxon>
        <taxon>eudicotyledons</taxon>
        <taxon>Gunneridae</taxon>
        <taxon>Pentapetalae</taxon>
        <taxon>rosids</taxon>
        <taxon>malvids</taxon>
        <taxon>Myrtales</taxon>
        <taxon>Lythraceae</taxon>
        <taxon>Punica</taxon>
    </lineage>
</organism>
<dbReference type="PANTHER" id="PTHR31218">
    <property type="entry name" value="WAT1-RELATED PROTEIN"/>
    <property type="match status" value="1"/>
</dbReference>
<gene>
    <name evidence="7" type="ORF">CDL15_Pgr027727</name>
</gene>
<keyword evidence="2 6" id="KW-0812">Transmembrane</keyword>
<evidence type="ECO:0000256" key="3">
    <source>
        <dbReference type="ARBA" id="ARBA00022989"/>
    </source>
</evidence>
<dbReference type="Proteomes" id="UP000197138">
    <property type="component" value="Unassembled WGS sequence"/>
</dbReference>
<name>A0A218XJK2_PUNGR</name>